<proteinExistence type="inferred from homology"/>
<comment type="similarity">
    <text evidence="2">Belongs to the CcmC/CycZ/HelC family.</text>
</comment>
<evidence type="ECO:0000256" key="1">
    <source>
        <dbReference type="ARBA" id="ARBA00004141"/>
    </source>
</evidence>
<evidence type="ECO:0000256" key="3">
    <source>
        <dbReference type="ARBA" id="ARBA00022692"/>
    </source>
</evidence>
<keyword evidence="4" id="KW-0201">Cytochrome c-type biogenesis</keyword>
<sequence>MTIISTIAFILLIISWIIQVVFLLRKENQIDPVSHFILIVSALLLLAVTVVRSIQINFVALTNTYESLVFFSGGIALVLAIYRIRNKERTLPFIMVGGTIVAVILLAVASSPISPKEVKPPIPALQSYWLVLHVSFSFIGEAFFTVAFVAAVYFLFVNDEDKKKRADKIIYRTIAIGYPIFTAGALIFGAIWAQYAWGTYWGWDPKETWALITWFIYTGYLHTRLVKKWRGKLTAILAIAGYAFTIFT</sequence>
<gene>
    <name evidence="9" type="ORF">LCGC14_2979590</name>
</gene>
<feature type="transmembrane region" description="Helical" evidence="7">
    <location>
        <begin position="67"/>
        <end position="84"/>
    </location>
</feature>
<dbReference type="PANTHER" id="PTHR30071">
    <property type="entry name" value="HEME EXPORTER PROTEIN C"/>
    <property type="match status" value="1"/>
</dbReference>
<feature type="transmembrane region" description="Helical" evidence="7">
    <location>
        <begin position="209"/>
        <end position="226"/>
    </location>
</feature>
<evidence type="ECO:0000259" key="8">
    <source>
        <dbReference type="Pfam" id="PF01578"/>
    </source>
</evidence>
<dbReference type="AlphaFoldDB" id="A0A0F8X727"/>
<dbReference type="EMBL" id="LAZR01060813">
    <property type="protein sequence ID" value="KKK64897.1"/>
    <property type="molecule type" value="Genomic_DNA"/>
</dbReference>
<feature type="transmembrane region" description="Helical" evidence="7">
    <location>
        <begin position="130"/>
        <end position="157"/>
    </location>
</feature>
<dbReference type="InterPro" id="IPR003557">
    <property type="entry name" value="Cyt_c_biogenesis_CcmC"/>
</dbReference>
<feature type="transmembrane region" description="Helical" evidence="7">
    <location>
        <begin position="36"/>
        <end position="55"/>
    </location>
</feature>
<reference evidence="9" key="1">
    <citation type="journal article" date="2015" name="Nature">
        <title>Complex archaea that bridge the gap between prokaryotes and eukaryotes.</title>
        <authorList>
            <person name="Spang A."/>
            <person name="Saw J.H."/>
            <person name="Jorgensen S.L."/>
            <person name="Zaremba-Niedzwiedzka K."/>
            <person name="Martijn J."/>
            <person name="Lind A.E."/>
            <person name="van Eijk R."/>
            <person name="Schleper C."/>
            <person name="Guy L."/>
            <person name="Ettema T.J."/>
        </authorList>
    </citation>
    <scope>NUCLEOTIDE SEQUENCE</scope>
</reference>
<accession>A0A0F8X727</accession>
<evidence type="ECO:0000256" key="6">
    <source>
        <dbReference type="ARBA" id="ARBA00023136"/>
    </source>
</evidence>
<dbReference type="GO" id="GO:0015232">
    <property type="term" value="F:heme transmembrane transporter activity"/>
    <property type="evidence" value="ECO:0007669"/>
    <property type="project" value="InterPro"/>
</dbReference>
<evidence type="ECO:0000256" key="2">
    <source>
        <dbReference type="ARBA" id="ARBA00005840"/>
    </source>
</evidence>
<organism evidence="9">
    <name type="scientific">marine sediment metagenome</name>
    <dbReference type="NCBI Taxonomy" id="412755"/>
    <lineage>
        <taxon>unclassified sequences</taxon>
        <taxon>metagenomes</taxon>
        <taxon>ecological metagenomes</taxon>
    </lineage>
</organism>
<dbReference type="GO" id="GO:0005886">
    <property type="term" value="C:plasma membrane"/>
    <property type="evidence" value="ECO:0007669"/>
    <property type="project" value="TreeGrafter"/>
</dbReference>
<feature type="transmembrane region" description="Helical" evidence="7">
    <location>
        <begin position="91"/>
        <end position="110"/>
    </location>
</feature>
<feature type="non-terminal residue" evidence="9">
    <location>
        <position position="248"/>
    </location>
</feature>
<dbReference type="PRINTS" id="PR01386">
    <property type="entry name" value="CCMCBIOGNSIS"/>
</dbReference>
<evidence type="ECO:0000256" key="7">
    <source>
        <dbReference type="SAM" id="Phobius"/>
    </source>
</evidence>
<dbReference type="InterPro" id="IPR002541">
    <property type="entry name" value="Cyt_c_assembly"/>
</dbReference>
<dbReference type="Pfam" id="PF01578">
    <property type="entry name" value="Cytochrom_C_asm"/>
    <property type="match status" value="1"/>
</dbReference>
<comment type="caution">
    <text evidence="9">The sequence shown here is derived from an EMBL/GenBank/DDBJ whole genome shotgun (WGS) entry which is preliminary data.</text>
</comment>
<keyword evidence="5 7" id="KW-1133">Transmembrane helix</keyword>
<evidence type="ECO:0000256" key="5">
    <source>
        <dbReference type="ARBA" id="ARBA00022989"/>
    </source>
</evidence>
<feature type="transmembrane region" description="Helical" evidence="7">
    <location>
        <begin position="6"/>
        <end position="24"/>
    </location>
</feature>
<evidence type="ECO:0000313" key="9">
    <source>
        <dbReference type="EMBL" id="KKK64897.1"/>
    </source>
</evidence>
<comment type="subcellular location">
    <subcellularLocation>
        <location evidence="1">Membrane</location>
        <topology evidence="1">Multi-pass membrane protein</topology>
    </subcellularLocation>
</comment>
<dbReference type="GO" id="GO:0020037">
    <property type="term" value="F:heme binding"/>
    <property type="evidence" value="ECO:0007669"/>
    <property type="project" value="InterPro"/>
</dbReference>
<feature type="transmembrane region" description="Helical" evidence="7">
    <location>
        <begin position="169"/>
        <end position="197"/>
    </location>
</feature>
<dbReference type="PANTHER" id="PTHR30071:SF1">
    <property type="entry name" value="CYTOCHROME B_B6 PROTEIN-RELATED"/>
    <property type="match status" value="1"/>
</dbReference>
<dbReference type="InterPro" id="IPR045062">
    <property type="entry name" value="Cyt_c_biogenesis_CcsA/CcmC"/>
</dbReference>
<keyword evidence="3 7" id="KW-0812">Transmembrane</keyword>
<evidence type="ECO:0000256" key="4">
    <source>
        <dbReference type="ARBA" id="ARBA00022748"/>
    </source>
</evidence>
<dbReference type="GO" id="GO:0017004">
    <property type="term" value="P:cytochrome complex assembly"/>
    <property type="evidence" value="ECO:0007669"/>
    <property type="project" value="UniProtKB-KW"/>
</dbReference>
<protein>
    <recommendedName>
        <fullName evidence="8">Cytochrome c assembly protein domain-containing protein</fullName>
    </recommendedName>
</protein>
<name>A0A0F8X727_9ZZZZ</name>
<keyword evidence="6 7" id="KW-0472">Membrane</keyword>
<feature type="domain" description="Cytochrome c assembly protein" evidence="8">
    <location>
        <begin position="62"/>
        <end position="246"/>
    </location>
</feature>